<sequence length="115" mass="13354">MKTNHDTCLDISSPLRYQDSYRNSEPHKLRHLLSLLPRHYTCDHRNLDIFALSLFFATKTGIVHVCTVHYIQPHTLYTLNLFIISFPSLQLANMRKAKEKRVSIPSPSPQPEPNK</sequence>
<name>A0AAN7H2I2_9PEZI</name>
<comment type="caution">
    <text evidence="2">The sequence shown here is derived from an EMBL/GenBank/DDBJ whole genome shotgun (WGS) entry which is preliminary data.</text>
</comment>
<proteinExistence type="predicted"/>
<keyword evidence="1" id="KW-0812">Transmembrane</keyword>
<keyword evidence="3" id="KW-1185">Reference proteome</keyword>
<protein>
    <submittedName>
        <fullName evidence="2">Uncharacterized protein</fullName>
    </submittedName>
</protein>
<evidence type="ECO:0000256" key="1">
    <source>
        <dbReference type="SAM" id="Phobius"/>
    </source>
</evidence>
<dbReference type="EMBL" id="MU865312">
    <property type="protein sequence ID" value="KAK4229082.1"/>
    <property type="molecule type" value="Genomic_DNA"/>
</dbReference>
<feature type="transmembrane region" description="Helical" evidence="1">
    <location>
        <begin position="49"/>
        <end position="71"/>
    </location>
</feature>
<organism evidence="2 3">
    <name type="scientific">Podospora fimiseda</name>
    <dbReference type="NCBI Taxonomy" id="252190"/>
    <lineage>
        <taxon>Eukaryota</taxon>
        <taxon>Fungi</taxon>
        <taxon>Dikarya</taxon>
        <taxon>Ascomycota</taxon>
        <taxon>Pezizomycotina</taxon>
        <taxon>Sordariomycetes</taxon>
        <taxon>Sordariomycetidae</taxon>
        <taxon>Sordariales</taxon>
        <taxon>Podosporaceae</taxon>
        <taxon>Podospora</taxon>
    </lineage>
</organism>
<accession>A0AAN7H2I2</accession>
<keyword evidence="1" id="KW-0472">Membrane</keyword>
<reference evidence="2" key="2">
    <citation type="submission" date="2023-05" db="EMBL/GenBank/DDBJ databases">
        <authorList>
            <consortium name="Lawrence Berkeley National Laboratory"/>
            <person name="Steindorff A."/>
            <person name="Hensen N."/>
            <person name="Bonometti L."/>
            <person name="Westerberg I."/>
            <person name="Brannstrom I.O."/>
            <person name="Guillou S."/>
            <person name="Cros-Aarteil S."/>
            <person name="Calhoun S."/>
            <person name="Haridas S."/>
            <person name="Kuo A."/>
            <person name="Mondo S."/>
            <person name="Pangilinan J."/>
            <person name="Riley R."/>
            <person name="Labutti K."/>
            <person name="Andreopoulos B."/>
            <person name="Lipzen A."/>
            <person name="Chen C."/>
            <person name="Yanf M."/>
            <person name="Daum C."/>
            <person name="Ng V."/>
            <person name="Clum A."/>
            <person name="Ohm R."/>
            <person name="Martin F."/>
            <person name="Silar P."/>
            <person name="Natvig D."/>
            <person name="Lalanne C."/>
            <person name="Gautier V."/>
            <person name="Ament-Velasquez S.L."/>
            <person name="Kruys A."/>
            <person name="Hutchinson M.I."/>
            <person name="Powell A.J."/>
            <person name="Barry K."/>
            <person name="Miller A.N."/>
            <person name="Grigoriev I.V."/>
            <person name="Debuchy R."/>
            <person name="Gladieux P."/>
            <person name="Thoren M.H."/>
            <person name="Johannesson H."/>
        </authorList>
    </citation>
    <scope>NUCLEOTIDE SEQUENCE</scope>
    <source>
        <strain evidence="2">CBS 990.96</strain>
    </source>
</reference>
<gene>
    <name evidence="2" type="ORF">QBC38DRAFT_129330</name>
</gene>
<feature type="transmembrane region" description="Helical" evidence="1">
    <location>
        <begin position="77"/>
        <end position="94"/>
    </location>
</feature>
<keyword evidence="1" id="KW-1133">Transmembrane helix</keyword>
<dbReference type="AlphaFoldDB" id="A0AAN7H2I2"/>
<reference evidence="2" key="1">
    <citation type="journal article" date="2023" name="Mol. Phylogenet. Evol.">
        <title>Genome-scale phylogeny and comparative genomics of the fungal order Sordariales.</title>
        <authorList>
            <person name="Hensen N."/>
            <person name="Bonometti L."/>
            <person name="Westerberg I."/>
            <person name="Brannstrom I.O."/>
            <person name="Guillou S."/>
            <person name="Cros-Aarteil S."/>
            <person name="Calhoun S."/>
            <person name="Haridas S."/>
            <person name="Kuo A."/>
            <person name="Mondo S."/>
            <person name="Pangilinan J."/>
            <person name="Riley R."/>
            <person name="LaButti K."/>
            <person name="Andreopoulos B."/>
            <person name="Lipzen A."/>
            <person name="Chen C."/>
            <person name="Yan M."/>
            <person name="Daum C."/>
            <person name="Ng V."/>
            <person name="Clum A."/>
            <person name="Steindorff A."/>
            <person name="Ohm R.A."/>
            <person name="Martin F."/>
            <person name="Silar P."/>
            <person name="Natvig D.O."/>
            <person name="Lalanne C."/>
            <person name="Gautier V."/>
            <person name="Ament-Velasquez S.L."/>
            <person name="Kruys A."/>
            <person name="Hutchinson M.I."/>
            <person name="Powell A.J."/>
            <person name="Barry K."/>
            <person name="Miller A.N."/>
            <person name="Grigoriev I.V."/>
            <person name="Debuchy R."/>
            <person name="Gladieux P."/>
            <person name="Hiltunen Thoren M."/>
            <person name="Johannesson H."/>
        </authorList>
    </citation>
    <scope>NUCLEOTIDE SEQUENCE</scope>
    <source>
        <strain evidence="2">CBS 990.96</strain>
    </source>
</reference>
<evidence type="ECO:0000313" key="3">
    <source>
        <dbReference type="Proteomes" id="UP001301958"/>
    </source>
</evidence>
<dbReference type="Proteomes" id="UP001301958">
    <property type="component" value="Unassembled WGS sequence"/>
</dbReference>
<evidence type="ECO:0000313" key="2">
    <source>
        <dbReference type="EMBL" id="KAK4229082.1"/>
    </source>
</evidence>